<evidence type="ECO:0000256" key="14">
    <source>
        <dbReference type="ARBA" id="ARBA00023170"/>
    </source>
</evidence>
<keyword evidence="6" id="KW-0433">Leucine-rich repeat</keyword>
<name>A0A368Q2F9_SETIT</name>
<reference evidence="22" key="2">
    <citation type="submission" date="2015-07" db="EMBL/GenBank/DDBJ databases">
        <authorList>
            <person name="Noorani M."/>
        </authorList>
    </citation>
    <scope>NUCLEOTIDE SEQUENCE</scope>
    <source>
        <strain evidence="22">Yugu1</strain>
    </source>
</reference>
<comment type="similarity">
    <text evidence="2">In the N-terminal section; belongs to the leguminous lectin family.</text>
</comment>
<feature type="chain" id="PRO_5016868821" description="non-specific serine/threonine protein kinase" evidence="20">
    <location>
        <begin position="38"/>
        <end position="896"/>
    </location>
</feature>
<reference evidence="22" key="1">
    <citation type="journal article" date="2012" name="Nat. Biotechnol.">
        <title>Reference genome sequence of the model plant Setaria.</title>
        <authorList>
            <person name="Bennetzen J.L."/>
            <person name="Schmutz J."/>
            <person name="Wang H."/>
            <person name="Percifield R."/>
            <person name="Hawkins J."/>
            <person name="Pontaroli A.C."/>
            <person name="Estep M."/>
            <person name="Feng L."/>
            <person name="Vaughn J.N."/>
            <person name="Grimwood J."/>
            <person name="Jenkins J."/>
            <person name="Barry K."/>
            <person name="Lindquist E."/>
            <person name="Hellsten U."/>
            <person name="Deshpande S."/>
            <person name="Wang X."/>
            <person name="Wu X."/>
            <person name="Mitros T."/>
            <person name="Triplett J."/>
            <person name="Yang X."/>
            <person name="Ye C.Y."/>
            <person name="Mauro-Herrera M."/>
            <person name="Wang L."/>
            <person name="Li P."/>
            <person name="Sharma M."/>
            <person name="Sharma R."/>
            <person name="Ronald P.C."/>
            <person name="Panaud O."/>
            <person name="Kellogg E.A."/>
            <person name="Brutnell T.P."/>
            <person name="Doust A.N."/>
            <person name="Tuskan G.A."/>
            <person name="Rokhsar D."/>
            <person name="Devos K.M."/>
        </authorList>
    </citation>
    <scope>NUCLEOTIDE SEQUENCE [LARGE SCALE GENOMIC DNA]</scope>
    <source>
        <strain evidence="22">Yugu1</strain>
    </source>
</reference>
<evidence type="ECO:0000256" key="13">
    <source>
        <dbReference type="ARBA" id="ARBA00023136"/>
    </source>
</evidence>
<evidence type="ECO:0000256" key="16">
    <source>
        <dbReference type="ARBA" id="ARBA00047899"/>
    </source>
</evidence>
<evidence type="ECO:0000256" key="20">
    <source>
        <dbReference type="SAM" id="SignalP"/>
    </source>
</evidence>
<dbReference type="SMART" id="SM00220">
    <property type="entry name" value="S_TKc"/>
    <property type="match status" value="1"/>
</dbReference>
<keyword evidence="8 20" id="KW-0732">Signal</keyword>
<dbReference type="Gene3D" id="1.10.510.10">
    <property type="entry name" value="Transferase(Phosphotransferase) domain 1"/>
    <property type="match status" value="1"/>
</dbReference>
<feature type="compositionally biased region" description="Polar residues" evidence="18">
    <location>
        <begin position="550"/>
        <end position="571"/>
    </location>
</feature>
<keyword evidence="11" id="KW-0067">ATP-binding</keyword>
<evidence type="ECO:0000256" key="12">
    <source>
        <dbReference type="ARBA" id="ARBA00022989"/>
    </source>
</evidence>
<keyword evidence="10" id="KW-0547">Nucleotide-binding</keyword>
<dbReference type="InterPro" id="IPR032675">
    <property type="entry name" value="LRR_dom_sf"/>
</dbReference>
<evidence type="ECO:0000256" key="9">
    <source>
        <dbReference type="ARBA" id="ARBA00022737"/>
    </source>
</evidence>
<evidence type="ECO:0000256" key="3">
    <source>
        <dbReference type="ARBA" id="ARBA00010217"/>
    </source>
</evidence>
<dbReference type="AlphaFoldDB" id="A0A368Q2F9"/>
<dbReference type="Pfam" id="PF12819">
    <property type="entry name" value="Malectin_like"/>
    <property type="match status" value="1"/>
</dbReference>
<evidence type="ECO:0000256" key="8">
    <source>
        <dbReference type="ARBA" id="ARBA00022729"/>
    </source>
</evidence>
<feature type="transmembrane region" description="Helical" evidence="19">
    <location>
        <begin position="518"/>
        <end position="541"/>
    </location>
</feature>
<dbReference type="PROSITE" id="PS50011">
    <property type="entry name" value="PROTEIN_KINASE_DOM"/>
    <property type="match status" value="1"/>
</dbReference>
<keyword evidence="14" id="KW-0675">Receptor</keyword>
<dbReference type="Gene3D" id="3.30.200.20">
    <property type="entry name" value="Phosphorylase Kinase, domain 1"/>
    <property type="match status" value="1"/>
</dbReference>
<dbReference type="EMBL" id="CM003529">
    <property type="protein sequence ID" value="RCV11410.1"/>
    <property type="molecule type" value="Genomic_DNA"/>
</dbReference>
<protein>
    <recommendedName>
        <fullName evidence="4">non-specific serine/threonine protein kinase</fullName>
        <ecNumber evidence="4">2.7.11.1</ecNumber>
    </recommendedName>
</protein>
<evidence type="ECO:0000256" key="7">
    <source>
        <dbReference type="ARBA" id="ARBA00022692"/>
    </source>
</evidence>
<dbReference type="SUPFAM" id="SSF56112">
    <property type="entry name" value="Protein kinase-like (PK-like)"/>
    <property type="match status" value="1"/>
</dbReference>
<dbReference type="PROSITE" id="PS51450">
    <property type="entry name" value="LRR"/>
    <property type="match status" value="1"/>
</dbReference>
<evidence type="ECO:0000256" key="6">
    <source>
        <dbReference type="ARBA" id="ARBA00022614"/>
    </source>
</evidence>
<dbReference type="InterPro" id="IPR000719">
    <property type="entry name" value="Prot_kinase_dom"/>
</dbReference>
<dbReference type="GO" id="GO:0005886">
    <property type="term" value="C:plasma membrane"/>
    <property type="evidence" value="ECO:0007669"/>
    <property type="project" value="UniProtKB-SubCell"/>
</dbReference>
<comment type="catalytic activity">
    <reaction evidence="17">
        <text>L-seryl-[protein] + ATP = O-phospho-L-seryl-[protein] + ADP + H(+)</text>
        <dbReference type="Rhea" id="RHEA:17989"/>
        <dbReference type="Rhea" id="RHEA-COMP:9863"/>
        <dbReference type="Rhea" id="RHEA-COMP:11604"/>
        <dbReference type="ChEBI" id="CHEBI:15378"/>
        <dbReference type="ChEBI" id="CHEBI:29999"/>
        <dbReference type="ChEBI" id="CHEBI:30616"/>
        <dbReference type="ChEBI" id="CHEBI:83421"/>
        <dbReference type="ChEBI" id="CHEBI:456216"/>
        <dbReference type="EC" id="2.7.11.1"/>
    </reaction>
</comment>
<evidence type="ECO:0000259" key="21">
    <source>
        <dbReference type="PROSITE" id="PS50011"/>
    </source>
</evidence>
<dbReference type="InterPro" id="IPR008271">
    <property type="entry name" value="Ser/Thr_kinase_AS"/>
</dbReference>
<dbReference type="GO" id="GO:0005524">
    <property type="term" value="F:ATP binding"/>
    <property type="evidence" value="ECO:0007669"/>
    <property type="project" value="UniProtKB-KW"/>
</dbReference>
<dbReference type="Gene3D" id="3.80.10.10">
    <property type="entry name" value="Ribonuclease Inhibitor"/>
    <property type="match status" value="1"/>
</dbReference>
<dbReference type="InterPro" id="IPR001245">
    <property type="entry name" value="Ser-Thr/Tyr_kinase_cat_dom"/>
</dbReference>
<evidence type="ECO:0000256" key="10">
    <source>
        <dbReference type="ARBA" id="ARBA00022741"/>
    </source>
</evidence>
<comment type="catalytic activity">
    <reaction evidence="16">
        <text>L-threonyl-[protein] + ATP = O-phospho-L-threonyl-[protein] + ADP + H(+)</text>
        <dbReference type="Rhea" id="RHEA:46608"/>
        <dbReference type="Rhea" id="RHEA-COMP:11060"/>
        <dbReference type="Rhea" id="RHEA-COMP:11605"/>
        <dbReference type="ChEBI" id="CHEBI:15378"/>
        <dbReference type="ChEBI" id="CHEBI:30013"/>
        <dbReference type="ChEBI" id="CHEBI:30616"/>
        <dbReference type="ChEBI" id="CHEBI:61977"/>
        <dbReference type="ChEBI" id="CHEBI:456216"/>
        <dbReference type="EC" id="2.7.11.1"/>
    </reaction>
</comment>
<keyword evidence="13 19" id="KW-0472">Membrane</keyword>
<dbReference type="InterPro" id="IPR024788">
    <property type="entry name" value="Malectin-like_Carb-bd_dom"/>
</dbReference>
<keyword evidence="5" id="KW-1003">Cell membrane</keyword>
<evidence type="ECO:0000256" key="1">
    <source>
        <dbReference type="ARBA" id="ARBA00004251"/>
    </source>
</evidence>
<dbReference type="FunFam" id="1.10.510.10:FF:000240">
    <property type="entry name" value="Lectin-domain containing receptor kinase A4.3"/>
    <property type="match status" value="1"/>
</dbReference>
<feature type="domain" description="Protein kinase" evidence="21">
    <location>
        <begin position="592"/>
        <end position="864"/>
    </location>
</feature>
<dbReference type="InterPro" id="IPR001611">
    <property type="entry name" value="Leu-rich_rpt"/>
</dbReference>
<evidence type="ECO:0000256" key="5">
    <source>
        <dbReference type="ARBA" id="ARBA00022475"/>
    </source>
</evidence>
<dbReference type="GO" id="GO:0004672">
    <property type="term" value="F:protein kinase activity"/>
    <property type="evidence" value="ECO:0007669"/>
    <property type="project" value="InterPro"/>
</dbReference>
<feature type="region of interest" description="Disordered" evidence="18">
    <location>
        <begin position="550"/>
        <end position="578"/>
    </location>
</feature>
<dbReference type="SUPFAM" id="SSF52058">
    <property type="entry name" value="L domain-like"/>
    <property type="match status" value="1"/>
</dbReference>
<dbReference type="InterPro" id="IPR011009">
    <property type="entry name" value="Kinase-like_dom_sf"/>
</dbReference>
<accession>A0A368Q2F9</accession>
<evidence type="ECO:0000256" key="11">
    <source>
        <dbReference type="ARBA" id="ARBA00022840"/>
    </source>
</evidence>
<comment type="similarity">
    <text evidence="3">In the C-terminal section; belongs to the protein kinase superfamily. Ser/Thr protein kinase family.</text>
</comment>
<keyword evidence="15" id="KW-0325">Glycoprotein</keyword>
<dbReference type="Pfam" id="PF07714">
    <property type="entry name" value="PK_Tyr_Ser-Thr"/>
    <property type="match status" value="1"/>
</dbReference>
<proteinExistence type="inferred from homology"/>
<dbReference type="Pfam" id="PF13855">
    <property type="entry name" value="LRR_8"/>
    <property type="match status" value="1"/>
</dbReference>
<evidence type="ECO:0000256" key="18">
    <source>
        <dbReference type="SAM" id="MobiDB-lite"/>
    </source>
</evidence>
<evidence type="ECO:0000256" key="17">
    <source>
        <dbReference type="ARBA" id="ARBA00048679"/>
    </source>
</evidence>
<dbReference type="OrthoDB" id="683166at2759"/>
<keyword evidence="12 19" id="KW-1133">Transmembrane helix</keyword>
<evidence type="ECO:0000256" key="4">
    <source>
        <dbReference type="ARBA" id="ARBA00012513"/>
    </source>
</evidence>
<organism evidence="22">
    <name type="scientific">Setaria italica</name>
    <name type="common">Foxtail millet</name>
    <name type="synonym">Panicum italicum</name>
    <dbReference type="NCBI Taxonomy" id="4555"/>
    <lineage>
        <taxon>Eukaryota</taxon>
        <taxon>Viridiplantae</taxon>
        <taxon>Streptophyta</taxon>
        <taxon>Embryophyta</taxon>
        <taxon>Tracheophyta</taxon>
        <taxon>Spermatophyta</taxon>
        <taxon>Magnoliopsida</taxon>
        <taxon>Liliopsida</taxon>
        <taxon>Poales</taxon>
        <taxon>Poaceae</taxon>
        <taxon>PACMAD clade</taxon>
        <taxon>Panicoideae</taxon>
        <taxon>Panicodae</taxon>
        <taxon>Paniceae</taxon>
        <taxon>Cenchrinae</taxon>
        <taxon>Setaria</taxon>
    </lineage>
</organism>
<comment type="subcellular location">
    <subcellularLocation>
        <location evidence="1">Cell membrane</location>
        <topology evidence="1">Single-pass type I membrane protein</topology>
    </subcellularLocation>
</comment>
<dbReference type="SMR" id="A0A368Q2F9"/>
<feature type="signal peptide" evidence="20">
    <location>
        <begin position="1"/>
        <end position="37"/>
    </location>
</feature>
<sequence>MEPWCFLVLRCSSFLRPTMALAFFVLLLLLAPVVVVSQPGFLSIDCGLDDSYSGYTDKITGIVYVSDGPYIDSGENRRIAPNLESSWLYPQQTLRSFPSGVRNCYALPTVADTKYLVRANFAYGNYDGKNSSSLSFDLRLGPNYWDTVYPDATMNFVFEAIFVAWAGWAPVCLVNTGRGTPFMSSLELRQLGDALYPLVVPGLIISMYTRENMGSSDSLTRYPDDRYDRYWWPMGMASSRWVNESTARTIQPDTNFAVPSPILQTAVAATGNDTALTAITWQYRRSSSSFMTYLHFADFQDTQIRRFDINTNENQSGPTLKSYSPSYMAPSTVYTENYTSTDGNYNITLSASATSVLPPMINALEIYIRVPYESPTTLPEDFDAIMAIKIEYGVKKNWMGDPCFPTKYAWDGVKCSNTSGNTTRITSLDLTNSYLHGAISKNFTLLTALENLDLSHNNLSGSVPDSLLSLPSLRVLNVSGNQLSDNSLCKNYAGSLTFRYDYDVSTCKPSSSPPRNKAIIVVSVVVPVLVVVVLLLAYFIWREKRKPNVQPVSTHDLTTDSQFDNAPSSHEGNQKKSDNRRFTYKELEVLTNNFKKLIGQGGFGPVYYGRLEDDTEVAVKMRSESSSHGLDEFLSEVQSLTKVHHRNLVSLIGYCWEKDHLALVYEYMSHGSLFDHLRGKNDAAEALNWRTRVHVVLEAAQGLDYLHKGCNLPIVHRDVKTSNILMGQKLQAKIGDFGLSKTYLSDTQTHISATAAGTAGYMDPEYYLTGRLTESSDVYSFGVVLLEVATGMPPIVPGHGHIIQRVKQKIATGDIGSIADLQLGSAYDISSMWKVIDTAITCTADSAAQRPTMATVVIQLKESLALEESREKDSSIRASRGSDIEAMVSTFHPLAR</sequence>
<evidence type="ECO:0000256" key="19">
    <source>
        <dbReference type="SAM" id="Phobius"/>
    </source>
</evidence>
<dbReference type="FunFam" id="3.80.10.10:FF:000129">
    <property type="entry name" value="Leucine-rich repeat receptor-like kinase"/>
    <property type="match status" value="1"/>
</dbReference>
<dbReference type="PANTHER" id="PTHR45631">
    <property type="entry name" value="OS07G0107800 PROTEIN-RELATED"/>
    <property type="match status" value="1"/>
</dbReference>
<dbReference type="PROSITE" id="PS00108">
    <property type="entry name" value="PROTEIN_KINASE_ST"/>
    <property type="match status" value="1"/>
</dbReference>
<dbReference type="GO" id="GO:0002229">
    <property type="term" value="P:defense response to oomycetes"/>
    <property type="evidence" value="ECO:0007669"/>
    <property type="project" value="UniProtKB-ARBA"/>
</dbReference>
<evidence type="ECO:0000256" key="15">
    <source>
        <dbReference type="ARBA" id="ARBA00023180"/>
    </source>
</evidence>
<dbReference type="EC" id="2.7.11.1" evidence="4"/>
<dbReference type="PRINTS" id="PR00019">
    <property type="entry name" value="LEURICHRPT"/>
</dbReference>
<evidence type="ECO:0000256" key="2">
    <source>
        <dbReference type="ARBA" id="ARBA00008536"/>
    </source>
</evidence>
<evidence type="ECO:0000313" key="22">
    <source>
        <dbReference type="EMBL" id="RCV11410.1"/>
    </source>
</evidence>
<dbReference type="PANTHER" id="PTHR45631:SF6">
    <property type="entry name" value="OS09G0352000 PROTEIN"/>
    <property type="match status" value="1"/>
</dbReference>
<keyword evidence="9" id="KW-0677">Repeat</keyword>
<dbReference type="FunFam" id="3.30.200.20:FF:000394">
    <property type="entry name" value="Leucine-rich repeat receptor-like protein kinase"/>
    <property type="match status" value="1"/>
</dbReference>
<keyword evidence="7 19" id="KW-0812">Transmembrane</keyword>
<gene>
    <name evidence="22" type="ORF">SETIT_2G183300v2</name>
</gene>